<dbReference type="InterPro" id="IPR012675">
    <property type="entry name" value="Beta-grasp_dom_sf"/>
</dbReference>
<dbReference type="RefSeq" id="WP_338445207.1">
    <property type="nucleotide sequence ID" value="NZ_CP144918.1"/>
</dbReference>
<gene>
    <name evidence="1" type="ORF">V5F89_08405</name>
</gene>
<dbReference type="InterPro" id="IPR016155">
    <property type="entry name" value="Mopterin_synth/thiamin_S_b"/>
</dbReference>
<evidence type="ECO:0000313" key="2">
    <source>
        <dbReference type="Proteomes" id="UP001335183"/>
    </source>
</evidence>
<proteinExistence type="predicted"/>
<dbReference type="Gene3D" id="3.10.20.30">
    <property type="match status" value="1"/>
</dbReference>
<dbReference type="InterPro" id="IPR003749">
    <property type="entry name" value="ThiS/MoaD-like"/>
</dbReference>
<dbReference type="EMBL" id="CP144918">
    <property type="protein sequence ID" value="WWA46306.1"/>
    <property type="molecule type" value="Genomic_DNA"/>
</dbReference>
<organism evidence="1 2">
    <name type="scientific">Pelagerythrobacter marensis</name>
    <dbReference type="NCBI Taxonomy" id="543877"/>
    <lineage>
        <taxon>Bacteria</taxon>
        <taxon>Pseudomonadati</taxon>
        <taxon>Pseudomonadota</taxon>
        <taxon>Alphaproteobacteria</taxon>
        <taxon>Sphingomonadales</taxon>
        <taxon>Erythrobacteraceae</taxon>
        <taxon>Pelagerythrobacter</taxon>
    </lineage>
</organism>
<keyword evidence="2" id="KW-1185">Reference proteome</keyword>
<dbReference type="SUPFAM" id="SSF54285">
    <property type="entry name" value="MoaD/ThiS"/>
    <property type="match status" value="1"/>
</dbReference>
<name>A0ABZ2D4Y6_9SPHN</name>
<accession>A0ABZ2D4Y6</accession>
<dbReference type="Pfam" id="PF02597">
    <property type="entry name" value="ThiS"/>
    <property type="match status" value="1"/>
</dbReference>
<reference evidence="1 2" key="1">
    <citation type="submission" date="2024-02" db="EMBL/GenBank/DDBJ databases">
        <title>The whole genome sequence of five bacterial samples isolated from Abu Dhabi Sabkha-shore region.</title>
        <authorList>
            <person name="Sudalaimuthuasari N."/>
            <person name="Sarfraz B."/>
            <person name="Tuyisabe J.D."/>
            <person name="Mugisha Ntwali L.D.M."/>
            <person name="Ali A.I.A.A."/>
            <person name="Almansoori S.Z.A."/>
            <person name="Alajami H.S.A."/>
            <person name="Almeqbaali A.A.S."/>
            <person name="Kundu B."/>
            <person name="Saeed E.E."/>
            <person name="Sukumarinath V."/>
            <person name="Mishra A.K."/>
            <person name="Hazzouri K.M."/>
            <person name="Almaskari R."/>
            <person name="Sharma A.K."/>
            <person name="Amiri K.M.A."/>
        </authorList>
    </citation>
    <scope>NUCLEOTIDE SEQUENCE [LARGE SCALE GENOMIC DNA]</scope>
    <source>
        <strain evidence="2">kcgeb_sd</strain>
    </source>
</reference>
<dbReference type="Proteomes" id="UP001335183">
    <property type="component" value="Chromosome"/>
</dbReference>
<sequence>MKLVFLGKLADLAGCEEHDFSASGARDWHGLSACLGRLGGDSLIEAAASDSVRVAVNGTLIADKHGLQVGEGDEVAFLPPVSGG</sequence>
<protein>
    <submittedName>
        <fullName evidence="1">MoaD/ThiS family protein</fullName>
    </submittedName>
</protein>
<dbReference type="CDD" id="cd00754">
    <property type="entry name" value="Ubl_MoaD"/>
    <property type="match status" value="1"/>
</dbReference>
<evidence type="ECO:0000313" key="1">
    <source>
        <dbReference type="EMBL" id="WWA46306.1"/>
    </source>
</evidence>